<organism evidence="7 8">
    <name type="scientific">Nonomuraea guangzhouensis</name>
    <dbReference type="NCBI Taxonomy" id="1291555"/>
    <lineage>
        <taxon>Bacteria</taxon>
        <taxon>Bacillati</taxon>
        <taxon>Actinomycetota</taxon>
        <taxon>Actinomycetes</taxon>
        <taxon>Streptosporangiales</taxon>
        <taxon>Streptosporangiaceae</taxon>
        <taxon>Nonomuraea</taxon>
    </lineage>
</organism>
<accession>A0ABW4GFY9</accession>
<name>A0ABW4GFY9_9ACTN</name>
<feature type="transmembrane region" description="Helical" evidence="6">
    <location>
        <begin position="84"/>
        <end position="106"/>
    </location>
</feature>
<evidence type="ECO:0000256" key="6">
    <source>
        <dbReference type="SAM" id="Phobius"/>
    </source>
</evidence>
<feature type="transmembrane region" description="Helical" evidence="6">
    <location>
        <begin position="230"/>
        <end position="249"/>
    </location>
</feature>
<feature type="transmembrane region" description="Helical" evidence="6">
    <location>
        <begin position="255"/>
        <end position="275"/>
    </location>
</feature>
<feature type="transmembrane region" description="Helical" evidence="6">
    <location>
        <begin position="143"/>
        <end position="163"/>
    </location>
</feature>
<evidence type="ECO:0008006" key="9">
    <source>
        <dbReference type="Google" id="ProtNLM"/>
    </source>
</evidence>
<feature type="transmembrane region" description="Helical" evidence="6">
    <location>
        <begin position="203"/>
        <end position="223"/>
    </location>
</feature>
<proteinExistence type="predicted"/>
<reference evidence="8" key="1">
    <citation type="journal article" date="2019" name="Int. J. Syst. Evol. Microbiol.">
        <title>The Global Catalogue of Microorganisms (GCM) 10K type strain sequencing project: providing services to taxonomists for standard genome sequencing and annotation.</title>
        <authorList>
            <consortium name="The Broad Institute Genomics Platform"/>
            <consortium name="The Broad Institute Genome Sequencing Center for Infectious Disease"/>
            <person name="Wu L."/>
            <person name="Ma J."/>
        </authorList>
    </citation>
    <scope>NUCLEOTIDE SEQUENCE [LARGE SCALE GENOMIC DNA]</scope>
    <source>
        <strain evidence="8">CGMCC 1.15399</strain>
    </source>
</reference>
<feature type="transmembrane region" description="Helical" evidence="6">
    <location>
        <begin position="175"/>
        <end position="197"/>
    </location>
</feature>
<evidence type="ECO:0000256" key="5">
    <source>
        <dbReference type="ARBA" id="ARBA00023136"/>
    </source>
</evidence>
<dbReference type="InterPro" id="IPR001851">
    <property type="entry name" value="ABC_transp_permease"/>
</dbReference>
<feature type="transmembrane region" description="Helical" evidence="6">
    <location>
        <begin position="113"/>
        <end position="131"/>
    </location>
</feature>
<keyword evidence="8" id="KW-1185">Reference proteome</keyword>
<evidence type="ECO:0000313" key="7">
    <source>
        <dbReference type="EMBL" id="MFD1541246.1"/>
    </source>
</evidence>
<protein>
    <recommendedName>
        <fullName evidence="9">Ribose/xylose/arabinose/galactoside ABC-type transport system, permease component</fullName>
    </recommendedName>
</protein>
<evidence type="ECO:0000256" key="4">
    <source>
        <dbReference type="ARBA" id="ARBA00022989"/>
    </source>
</evidence>
<evidence type="ECO:0000256" key="2">
    <source>
        <dbReference type="ARBA" id="ARBA00022475"/>
    </source>
</evidence>
<keyword evidence="4 6" id="KW-1133">Transmembrane helix</keyword>
<keyword evidence="5 6" id="KW-0472">Membrane</keyword>
<feature type="transmembrane region" description="Helical" evidence="6">
    <location>
        <begin position="61"/>
        <end position="78"/>
    </location>
</feature>
<keyword evidence="3 6" id="KW-0812">Transmembrane</keyword>
<gene>
    <name evidence="7" type="ORF">ACFSJ0_29625</name>
</gene>
<dbReference type="PANTHER" id="PTHR32196:SF72">
    <property type="entry name" value="RIBOSE IMPORT PERMEASE PROTEIN RBSC"/>
    <property type="match status" value="1"/>
</dbReference>
<dbReference type="RefSeq" id="WP_219538796.1">
    <property type="nucleotide sequence ID" value="NZ_JAHKRM010000051.1"/>
</dbReference>
<comment type="caution">
    <text evidence="7">The sequence shown here is derived from an EMBL/GenBank/DDBJ whole genome shotgun (WGS) entry which is preliminary data.</text>
</comment>
<evidence type="ECO:0000256" key="1">
    <source>
        <dbReference type="ARBA" id="ARBA00004651"/>
    </source>
</evidence>
<dbReference type="Pfam" id="PF02653">
    <property type="entry name" value="BPD_transp_2"/>
    <property type="match status" value="2"/>
</dbReference>
<sequence>MRVVVLVWEGFLGILTIALIVAALFSVSPGQYLVFILAQAGATGLVATGLALSFRTGTPNLAVGSIAAFTAMVTAWLMNMSGLGWSAAIIAILLTTVGGLLLGLFVTALSAPAWAVTLGAAVACEALVSGIADGRVIPVDIDFPTYVWFVLFVIVSLGGALAWPALRVASPWITAMLGLGGSSLLAALGGVALLTRTHAATPVAGWTTTTLTLAAVLLGGISVHGRRGGIAGTVLAVLFLTLVQGQLVLWATPVWVFQVIAGAVILAALLAGRLADLVTQETPAPVTPDARS</sequence>
<dbReference type="EMBL" id="JBHUCM010000025">
    <property type="protein sequence ID" value="MFD1541246.1"/>
    <property type="molecule type" value="Genomic_DNA"/>
</dbReference>
<evidence type="ECO:0000256" key="3">
    <source>
        <dbReference type="ARBA" id="ARBA00022692"/>
    </source>
</evidence>
<feature type="transmembrane region" description="Helical" evidence="6">
    <location>
        <begin position="32"/>
        <end position="54"/>
    </location>
</feature>
<keyword evidence="2" id="KW-1003">Cell membrane</keyword>
<dbReference type="PANTHER" id="PTHR32196">
    <property type="entry name" value="ABC TRANSPORTER PERMEASE PROTEIN YPHD-RELATED-RELATED"/>
    <property type="match status" value="1"/>
</dbReference>
<evidence type="ECO:0000313" key="8">
    <source>
        <dbReference type="Proteomes" id="UP001597097"/>
    </source>
</evidence>
<dbReference type="Proteomes" id="UP001597097">
    <property type="component" value="Unassembled WGS sequence"/>
</dbReference>
<feature type="transmembrane region" description="Helical" evidence="6">
    <location>
        <begin position="7"/>
        <end position="26"/>
    </location>
</feature>
<comment type="subcellular location">
    <subcellularLocation>
        <location evidence="1">Cell membrane</location>
        <topology evidence="1">Multi-pass membrane protein</topology>
    </subcellularLocation>
</comment>